<feature type="region of interest" description="Disordered" evidence="2">
    <location>
        <begin position="652"/>
        <end position="678"/>
    </location>
</feature>
<dbReference type="SUPFAM" id="SSF82185">
    <property type="entry name" value="Histone H3 K4-specific methyltransferase SET7/9 N-terminal domain"/>
    <property type="match status" value="2"/>
</dbReference>
<reference evidence="3" key="1">
    <citation type="submission" date="2021-01" db="EMBL/GenBank/DDBJ databases">
        <authorList>
            <person name="Corre E."/>
            <person name="Pelletier E."/>
            <person name="Niang G."/>
            <person name="Scheremetjew M."/>
            <person name="Finn R."/>
            <person name="Kale V."/>
            <person name="Holt S."/>
            <person name="Cochrane G."/>
            <person name="Meng A."/>
            <person name="Brown T."/>
            <person name="Cohen L."/>
        </authorList>
    </citation>
    <scope>NUCLEOTIDE SEQUENCE</scope>
    <source>
        <strain evidence="3">CCMP1594</strain>
    </source>
</reference>
<feature type="compositionally biased region" description="Acidic residues" evidence="2">
    <location>
        <begin position="129"/>
        <end position="143"/>
    </location>
</feature>
<keyword evidence="1" id="KW-0677">Repeat</keyword>
<feature type="region of interest" description="Disordered" evidence="2">
    <location>
        <begin position="110"/>
        <end position="143"/>
    </location>
</feature>
<feature type="region of interest" description="Disordered" evidence="2">
    <location>
        <begin position="1"/>
        <end position="23"/>
    </location>
</feature>
<feature type="compositionally biased region" description="Basic and acidic residues" evidence="2">
    <location>
        <begin position="110"/>
        <end position="123"/>
    </location>
</feature>
<feature type="region of interest" description="Disordered" evidence="2">
    <location>
        <begin position="622"/>
        <end position="641"/>
    </location>
</feature>
<organism evidence="3">
    <name type="scientific">Eutreptiella gymnastica</name>
    <dbReference type="NCBI Taxonomy" id="73025"/>
    <lineage>
        <taxon>Eukaryota</taxon>
        <taxon>Discoba</taxon>
        <taxon>Euglenozoa</taxon>
        <taxon>Euglenida</taxon>
        <taxon>Spirocuta</taxon>
        <taxon>Euglenophyceae</taxon>
        <taxon>Eutreptiales</taxon>
        <taxon>Eutreptiaceae</taxon>
        <taxon>Eutreptiella</taxon>
    </lineage>
</organism>
<dbReference type="Pfam" id="PF02493">
    <property type="entry name" value="MORN"/>
    <property type="match status" value="4"/>
</dbReference>
<feature type="compositionally biased region" description="Pro residues" evidence="2">
    <location>
        <begin position="626"/>
        <end position="639"/>
    </location>
</feature>
<evidence type="ECO:0000256" key="2">
    <source>
        <dbReference type="SAM" id="MobiDB-lite"/>
    </source>
</evidence>
<dbReference type="InterPro" id="IPR003409">
    <property type="entry name" value="MORN"/>
</dbReference>
<feature type="compositionally biased region" description="Acidic residues" evidence="2">
    <location>
        <begin position="666"/>
        <end position="678"/>
    </location>
</feature>
<dbReference type="PANTHER" id="PTHR43215">
    <property type="entry name" value="RADIAL SPOKE HEAD 1 HOMOLOG"/>
    <property type="match status" value="1"/>
</dbReference>
<dbReference type="SMART" id="SM00698">
    <property type="entry name" value="MORN"/>
    <property type="match status" value="4"/>
</dbReference>
<gene>
    <name evidence="3" type="ORF">EGYM00163_LOCUS42772</name>
</gene>
<dbReference type="AlphaFoldDB" id="A0A7S4GBG3"/>
<name>A0A7S4GBG3_9EUGL</name>
<dbReference type="PANTHER" id="PTHR43215:SF14">
    <property type="entry name" value="RADIAL SPOKE HEAD 1 HOMOLOG"/>
    <property type="match status" value="1"/>
</dbReference>
<evidence type="ECO:0000313" key="3">
    <source>
        <dbReference type="EMBL" id="CAE0831490.1"/>
    </source>
</evidence>
<proteinExistence type="predicted"/>
<protein>
    <submittedName>
        <fullName evidence="3">Uncharacterized protein</fullName>
    </submittedName>
</protein>
<dbReference type="Gene3D" id="2.20.110.10">
    <property type="entry name" value="Histone H3 K4-specific methyltransferase SET7/9 N-terminal domain"/>
    <property type="match status" value="2"/>
</dbReference>
<dbReference type="EMBL" id="HBJA01124227">
    <property type="protein sequence ID" value="CAE0831490.1"/>
    <property type="molecule type" value="Transcribed_RNA"/>
</dbReference>
<evidence type="ECO:0000256" key="1">
    <source>
        <dbReference type="ARBA" id="ARBA00022737"/>
    </source>
</evidence>
<accession>A0A7S4GBG3</accession>
<sequence>MSDDGDEDKSQAGGDEGEEEFNLPELWKYATQDKVGKIVKYLNSKEEEELPEAVQEANPENGQSLLMWATLKQRFVLVEWLIKKCKRDGFAFRDKTSLGIYDKWVEERKAKEERDKEAAEEAAARAAEGEADEEEEEEKEPEPEMYQTIMDGMEGEEGVDVFVVRRIGELGVYEGGRDSQGNKTGLGQTIFVNGDMYIGEFVNNKREGTGTYFWTKTGLIYTGQWKNNQRSGLGRMVYADGGRYYGQWLLDKKNGKGRYTYPNGDTYNGDWEDDKKEGFGTYIFACDSSQYTGTYRSGEFTSGKWLMSGNTTYFGVFKNFKPISKGVFIFNGKFKQEGEYKGGKWVPVKVQNIKGDDEVDLLITVQGNRVRLRYTPEMSGSLKSGIEQLVSIVNFKPFEQWQAAVEGNRKMEIRDIRVRSLNMEPDGLQIKSVRLQVDAYDATVPKAEQQKLPMDTVTLQTKRTVVVVIVSFEGKQYYLGVQSPDMTSGNFECVDLPCGTMDSSGVFRGPEVDKIAKVFDLSLHRHSMMDFCEMCFADSSRALLTSPHDHTGSFNMWLYKQVVHADYFNTLPDRLARHNKEGDMVKAVMYEASEFANLVTSTRGSTALMLIDGLANRMPLQTVAPQRPPTPPPPEPEPVPIYTEEELAAQAAALEAEQAAKRKPAEEEEKAEEEEEED</sequence>